<keyword evidence="3" id="KW-1185">Reference proteome</keyword>
<gene>
    <name evidence="2" type="primary">Bm796</name>
    <name evidence="2" type="ORF">BM_BM796</name>
</gene>
<dbReference type="Proteomes" id="UP000006672">
    <property type="component" value="Unassembled WGS sequence"/>
</dbReference>
<dbReference type="GeneID" id="66060183"/>
<organism evidence="2">
    <name type="scientific">Brugia malayi</name>
    <name type="common">Filarial nematode worm</name>
    <dbReference type="NCBI Taxonomy" id="6279"/>
    <lineage>
        <taxon>Eukaryota</taxon>
        <taxon>Metazoa</taxon>
        <taxon>Ecdysozoa</taxon>
        <taxon>Nematoda</taxon>
        <taxon>Chromadorea</taxon>
        <taxon>Rhabditida</taxon>
        <taxon>Spirurina</taxon>
        <taxon>Spiruromorpha</taxon>
        <taxon>Filarioidea</taxon>
        <taxon>Onchocercidae</taxon>
        <taxon>Brugia</taxon>
    </lineage>
</organism>
<feature type="signal peptide" evidence="1">
    <location>
        <begin position="1"/>
        <end position="20"/>
    </location>
</feature>
<evidence type="ECO:0000313" key="3">
    <source>
        <dbReference type="Proteomes" id="UP000006672"/>
    </source>
</evidence>
<proteinExistence type="predicted"/>
<reference evidence="4" key="3">
    <citation type="submission" date="2022-04" db="UniProtKB">
        <authorList>
            <consortium name="WormBaseParasite"/>
        </authorList>
    </citation>
    <scope>IDENTIFICATION</scope>
</reference>
<accession>A0A8L7THW9</accession>
<dbReference type="EMBL" id="CAAKNF010000192">
    <property type="protein sequence ID" value="VIO90333.1"/>
    <property type="molecule type" value="Genomic_DNA"/>
</dbReference>
<feature type="chain" id="PRO_5023855200" description="C-type lectin domain-containing protein" evidence="1">
    <location>
        <begin position="21"/>
        <end position="268"/>
    </location>
</feature>
<dbReference type="OrthoDB" id="5800643at2759"/>
<keyword evidence="1" id="KW-0732">Signal</keyword>
<dbReference type="CTD" id="66060183"/>
<dbReference type="RefSeq" id="XP_042932218.1">
    <property type="nucleotide sequence ID" value="XM_043076284.1"/>
</dbReference>
<dbReference type="InterPro" id="IPR016187">
    <property type="entry name" value="CTDL_fold"/>
</dbReference>
<accession>A0A4E9F2N6</accession>
<dbReference type="AlphaFoldDB" id="A0A4E9F2N6"/>
<dbReference type="Gene3D" id="3.10.100.10">
    <property type="entry name" value="Mannose-Binding Protein A, subunit A"/>
    <property type="match status" value="1"/>
</dbReference>
<protein>
    <recommendedName>
        <fullName evidence="5">C-type lectin domain-containing protein</fullName>
    </recommendedName>
</protein>
<dbReference type="InterPro" id="IPR016186">
    <property type="entry name" value="C-type_lectin-like/link_sf"/>
</dbReference>
<dbReference type="KEGG" id="bmy:BM_BM796"/>
<sequence>MQSFTFFIFSLLANIHFAESVVCIPPSVPAKDNQGVECCRLPSEIFPHKVIYEEFCNTVYFGVMADGPNGRFCRLSSIQLRQSVECDSGWVKFFEGFNQFCYKAFSIKNETFDIANKAIGDPCENERKSARLVRIPNQSINMFLYVKVLNGAQNLSCFTTDENTYYYYIGLYRKDFDWRWYAYHEKAYSHLEEQGQILLDYLNSPRPQHVWSDGTEIFAKGWNDINDITTNVIISNCGMWRDVNNSRTNFKHGKKLVPNQGFICAYHV</sequence>
<dbReference type="SUPFAM" id="SSF56436">
    <property type="entry name" value="C-type lectin-like"/>
    <property type="match status" value="1"/>
</dbReference>
<evidence type="ECO:0000256" key="1">
    <source>
        <dbReference type="SAM" id="SignalP"/>
    </source>
</evidence>
<evidence type="ECO:0000313" key="2">
    <source>
        <dbReference type="EMBL" id="VIO90333.1"/>
    </source>
</evidence>
<evidence type="ECO:0000313" key="4">
    <source>
        <dbReference type="WBParaSite" id="Bm796.1"/>
    </source>
</evidence>
<reference evidence="3" key="1">
    <citation type="journal article" date="2007" name="Science">
        <title>Draft genome of the filarial nematode parasite Brugia malayi.</title>
        <authorList>
            <person name="Ghedin E."/>
            <person name="Wang S."/>
            <person name="Spiro D."/>
            <person name="Caler E."/>
            <person name="Zhao Q."/>
            <person name="Crabtree J."/>
            <person name="Allen J.E."/>
            <person name="Delcher A.L."/>
            <person name="Guiliano D.B."/>
            <person name="Miranda-Saavedra D."/>
            <person name="Angiuoli S.V."/>
            <person name="Creasy T."/>
            <person name="Amedeo P."/>
            <person name="Haas B."/>
            <person name="El-Sayed N.M."/>
            <person name="Wortman J.R."/>
            <person name="Feldblyum T."/>
            <person name="Tallon L."/>
            <person name="Schatz M."/>
            <person name="Shumway M."/>
            <person name="Koo H."/>
            <person name="Salzberg S.L."/>
            <person name="Schobel S."/>
            <person name="Pertea M."/>
            <person name="Pop M."/>
            <person name="White O."/>
            <person name="Barton G.J."/>
            <person name="Carlow C.K."/>
            <person name="Crawford M.J."/>
            <person name="Daub J."/>
            <person name="Dimmic M.W."/>
            <person name="Estes C.F."/>
            <person name="Foster J.M."/>
            <person name="Ganatra M."/>
            <person name="Gregory W.F."/>
            <person name="Johnson N.M."/>
            <person name="Jin J."/>
            <person name="Komuniecki R."/>
            <person name="Korf I."/>
            <person name="Kumar S."/>
            <person name="Laney S."/>
            <person name="Li B.W."/>
            <person name="Li W."/>
            <person name="Lindblom T.H."/>
            <person name="Lustigman S."/>
            <person name="Ma D."/>
            <person name="Maina C.V."/>
            <person name="Martin D.M."/>
            <person name="McCarter J.P."/>
            <person name="McReynolds L."/>
            <person name="Mitreva M."/>
            <person name="Nutman T.B."/>
            <person name="Parkinson J."/>
            <person name="Peregrin-Alvarez J.M."/>
            <person name="Poole C."/>
            <person name="Ren Q."/>
            <person name="Saunders L."/>
            <person name="Sluder A.E."/>
            <person name="Smith K."/>
            <person name="Stanke M."/>
            <person name="Unnasch T.R."/>
            <person name="Ware J."/>
            <person name="Wei A.D."/>
            <person name="Weil G."/>
            <person name="Williams D.J."/>
            <person name="Zhang Y."/>
            <person name="Williams S.A."/>
            <person name="Fraser-Liggett C."/>
            <person name="Slatko B."/>
            <person name="Blaxter M.L."/>
            <person name="Scott A.L."/>
        </authorList>
    </citation>
    <scope>NUCLEOTIDE SEQUENCE</scope>
    <source>
        <strain evidence="3">FR3</strain>
    </source>
</reference>
<reference evidence="2" key="2">
    <citation type="submission" date="2019-04" db="EMBL/GenBank/DDBJ databases">
        <authorList>
            <person name="Howe K."/>
            <person name="Paulini M."/>
            <person name="Williams G."/>
        </authorList>
    </citation>
    <scope>NUCLEOTIDE SEQUENCE [LARGE SCALE GENOMIC DNA]</scope>
    <source>
        <strain evidence="2">FR3</strain>
    </source>
</reference>
<evidence type="ECO:0008006" key="5">
    <source>
        <dbReference type="Google" id="ProtNLM"/>
    </source>
</evidence>
<dbReference type="WBParaSite" id="Bm796.1">
    <property type="protein sequence ID" value="Bm796.1"/>
    <property type="gene ID" value="WBGene00221057"/>
</dbReference>
<name>A0A4E9F2N6_BRUMA</name>